<gene>
    <name evidence="3" type="ORF">QRT03_27060</name>
</gene>
<dbReference type="InterPro" id="IPR005545">
    <property type="entry name" value="YCII"/>
</dbReference>
<reference evidence="3 4" key="1">
    <citation type="submission" date="2023-06" db="EMBL/GenBank/DDBJ databases">
        <title>Actinomycetospora Odt1-22.</title>
        <authorList>
            <person name="Supong K."/>
        </authorList>
    </citation>
    <scope>NUCLEOTIDE SEQUENCE [LARGE SCALE GENOMIC DNA]</scope>
    <source>
        <strain evidence="3 4">Odt1-22</strain>
    </source>
</reference>
<dbReference type="EMBL" id="JASVWF010000008">
    <property type="protein sequence ID" value="MDL5159654.1"/>
    <property type="molecule type" value="Genomic_DNA"/>
</dbReference>
<dbReference type="Proteomes" id="UP001231924">
    <property type="component" value="Unassembled WGS sequence"/>
</dbReference>
<dbReference type="Gene3D" id="3.30.70.1060">
    <property type="entry name" value="Dimeric alpha+beta barrel"/>
    <property type="match status" value="1"/>
</dbReference>
<dbReference type="Pfam" id="PF03795">
    <property type="entry name" value="YCII"/>
    <property type="match status" value="1"/>
</dbReference>
<comment type="similarity">
    <text evidence="1">Belongs to the YciI family.</text>
</comment>
<name>A0ABT7MG53_9PSEU</name>
<dbReference type="PANTHER" id="PTHR37828">
    <property type="entry name" value="GSR2449 PROTEIN"/>
    <property type="match status" value="1"/>
</dbReference>
<dbReference type="InterPro" id="IPR011008">
    <property type="entry name" value="Dimeric_a/b-barrel"/>
</dbReference>
<feature type="domain" description="YCII-related" evidence="2">
    <location>
        <begin position="5"/>
        <end position="84"/>
    </location>
</feature>
<comment type="caution">
    <text evidence="3">The sequence shown here is derived from an EMBL/GenBank/DDBJ whole genome shotgun (WGS) entry which is preliminary data.</text>
</comment>
<evidence type="ECO:0000313" key="4">
    <source>
        <dbReference type="Proteomes" id="UP001231924"/>
    </source>
</evidence>
<evidence type="ECO:0000259" key="2">
    <source>
        <dbReference type="Pfam" id="PF03795"/>
    </source>
</evidence>
<sequence length="99" mass="10747">MPPVFVCLLSYHQEIDRESALFAAHRGFVEQQIADGRFLCSGPRVGVRGGLVVAYGDDEAEARALFDRDPFVVEGVAGYELHQFRVGLADPASHLTAAS</sequence>
<dbReference type="PANTHER" id="PTHR37828:SF1">
    <property type="entry name" value="YCII-RELATED DOMAIN-CONTAINING PROTEIN"/>
    <property type="match status" value="1"/>
</dbReference>
<proteinExistence type="inferred from homology"/>
<protein>
    <submittedName>
        <fullName evidence="3">YciI family protein</fullName>
    </submittedName>
</protein>
<accession>A0ABT7MG53</accession>
<dbReference type="RefSeq" id="WP_286056258.1">
    <property type="nucleotide sequence ID" value="NZ_JASVWF010000008.1"/>
</dbReference>
<organism evidence="3 4">
    <name type="scientific">Actinomycetospora termitidis</name>
    <dbReference type="NCBI Taxonomy" id="3053470"/>
    <lineage>
        <taxon>Bacteria</taxon>
        <taxon>Bacillati</taxon>
        <taxon>Actinomycetota</taxon>
        <taxon>Actinomycetes</taxon>
        <taxon>Pseudonocardiales</taxon>
        <taxon>Pseudonocardiaceae</taxon>
        <taxon>Actinomycetospora</taxon>
    </lineage>
</organism>
<evidence type="ECO:0000256" key="1">
    <source>
        <dbReference type="ARBA" id="ARBA00007689"/>
    </source>
</evidence>
<dbReference type="SUPFAM" id="SSF54909">
    <property type="entry name" value="Dimeric alpha+beta barrel"/>
    <property type="match status" value="1"/>
</dbReference>
<evidence type="ECO:0000313" key="3">
    <source>
        <dbReference type="EMBL" id="MDL5159654.1"/>
    </source>
</evidence>
<keyword evidence="4" id="KW-1185">Reference proteome</keyword>